<protein>
    <recommendedName>
        <fullName evidence="7">C2H2-type domain-containing protein</fullName>
    </recommendedName>
</protein>
<accession>A0A8S3ZD48</accession>
<evidence type="ECO:0000256" key="1">
    <source>
        <dbReference type="ARBA" id="ARBA00022723"/>
    </source>
</evidence>
<dbReference type="Gene3D" id="3.30.160.60">
    <property type="entry name" value="Classic Zinc Finger"/>
    <property type="match status" value="1"/>
</dbReference>
<evidence type="ECO:0000256" key="2">
    <source>
        <dbReference type="ARBA" id="ARBA00022737"/>
    </source>
</evidence>
<dbReference type="GO" id="GO:0008270">
    <property type="term" value="F:zinc ion binding"/>
    <property type="evidence" value="ECO:0007669"/>
    <property type="project" value="UniProtKB-KW"/>
</dbReference>
<dbReference type="AlphaFoldDB" id="A0A8S3ZD48"/>
<comment type="caution">
    <text evidence="8">The sequence shown here is derived from an EMBL/GenBank/DDBJ whole genome shotgun (WGS) entry which is preliminary data.</text>
</comment>
<organism evidence="8 9">
    <name type="scientific">Candidula unifasciata</name>
    <dbReference type="NCBI Taxonomy" id="100452"/>
    <lineage>
        <taxon>Eukaryota</taxon>
        <taxon>Metazoa</taxon>
        <taxon>Spiralia</taxon>
        <taxon>Lophotrochozoa</taxon>
        <taxon>Mollusca</taxon>
        <taxon>Gastropoda</taxon>
        <taxon>Heterobranchia</taxon>
        <taxon>Euthyneura</taxon>
        <taxon>Panpulmonata</taxon>
        <taxon>Eupulmonata</taxon>
        <taxon>Stylommatophora</taxon>
        <taxon>Helicina</taxon>
        <taxon>Helicoidea</taxon>
        <taxon>Geomitridae</taxon>
        <taxon>Candidula</taxon>
    </lineage>
</organism>
<dbReference type="FunFam" id="3.30.160.60:FF:000125">
    <property type="entry name" value="Putative zinc finger protein 143"/>
    <property type="match status" value="1"/>
</dbReference>
<dbReference type="EMBL" id="CAJHNH020001914">
    <property type="protein sequence ID" value="CAG5124942.1"/>
    <property type="molecule type" value="Genomic_DNA"/>
</dbReference>
<dbReference type="InterPro" id="IPR013087">
    <property type="entry name" value="Znf_C2H2_type"/>
</dbReference>
<dbReference type="PROSITE" id="PS50157">
    <property type="entry name" value="ZINC_FINGER_C2H2_2"/>
    <property type="match status" value="1"/>
</dbReference>
<reference evidence="8" key="1">
    <citation type="submission" date="2021-04" db="EMBL/GenBank/DDBJ databases">
        <authorList>
            <consortium name="Molecular Ecology Group"/>
        </authorList>
    </citation>
    <scope>NUCLEOTIDE SEQUENCE</scope>
</reference>
<evidence type="ECO:0000256" key="6">
    <source>
        <dbReference type="SAM" id="MobiDB-lite"/>
    </source>
</evidence>
<proteinExistence type="predicted"/>
<evidence type="ECO:0000256" key="3">
    <source>
        <dbReference type="ARBA" id="ARBA00022771"/>
    </source>
</evidence>
<feature type="region of interest" description="Disordered" evidence="6">
    <location>
        <begin position="136"/>
        <end position="175"/>
    </location>
</feature>
<feature type="non-terminal residue" evidence="8">
    <location>
        <position position="1"/>
    </location>
</feature>
<evidence type="ECO:0000256" key="5">
    <source>
        <dbReference type="PROSITE-ProRule" id="PRU00042"/>
    </source>
</evidence>
<keyword evidence="1" id="KW-0479">Metal-binding</keyword>
<evidence type="ECO:0000313" key="8">
    <source>
        <dbReference type="EMBL" id="CAG5124942.1"/>
    </source>
</evidence>
<dbReference type="Proteomes" id="UP000678393">
    <property type="component" value="Unassembled WGS sequence"/>
</dbReference>
<keyword evidence="2" id="KW-0677">Repeat</keyword>
<dbReference type="PROSITE" id="PS00028">
    <property type="entry name" value="ZINC_FINGER_C2H2_1"/>
    <property type="match status" value="1"/>
</dbReference>
<keyword evidence="9" id="KW-1185">Reference proteome</keyword>
<dbReference type="InterPro" id="IPR036236">
    <property type="entry name" value="Znf_C2H2_sf"/>
</dbReference>
<evidence type="ECO:0000313" key="9">
    <source>
        <dbReference type="Proteomes" id="UP000678393"/>
    </source>
</evidence>
<evidence type="ECO:0000256" key="4">
    <source>
        <dbReference type="ARBA" id="ARBA00022833"/>
    </source>
</evidence>
<feature type="domain" description="C2H2-type" evidence="7">
    <location>
        <begin position="203"/>
        <end position="228"/>
    </location>
</feature>
<evidence type="ECO:0000259" key="7">
    <source>
        <dbReference type="PROSITE" id="PS50157"/>
    </source>
</evidence>
<sequence length="228" mass="24615">MACEHAASWEPLVQSSNSMEQQNLDIITSALFGDSSVMLSAVASLLTRHHCNKEQHASGTPPQLNLTNTPSKDSALADAILGTARIKSGVSKAAASHVTENLIPSFEQVHALATANLVAATQLDIAKQLAEANKSSHAVSAAKPSKLNARKEAHQEQHETCKKSKSENQKKVDKKGTCSQLAVEQSITAIVDEKSSFSETKALTCSYEGCNRKFAWLNHLKYHELTHT</sequence>
<keyword evidence="3 5" id="KW-0863">Zinc-finger</keyword>
<gene>
    <name evidence="8" type="ORF">CUNI_LOCUS10500</name>
</gene>
<feature type="compositionally biased region" description="Basic and acidic residues" evidence="6">
    <location>
        <begin position="149"/>
        <end position="175"/>
    </location>
</feature>
<name>A0A8S3ZD48_9EUPU</name>
<keyword evidence="4" id="KW-0862">Zinc</keyword>
<dbReference type="SUPFAM" id="SSF57667">
    <property type="entry name" value="beta-beta-alpha zinc fingers"/>
    <property type="match status" value="1"/>
</dbReference>